<sequence length="185" mass="20213">MKGVVFVELLSMAETLIGEDAVDDVLDATELASGGAYSAVGNYPCSELMALVGAFSAHTGHSVAFLQTTFGKWIFDKFAESYTVFFEGKTDAFTMLESIEGEVHVEVRKLYPEVELPRFETNRVDANTLEMVYASERPLVDFCQGMIEACLIHFGQEAVIEQTPVNLGEAFGAKFNISLTAKMAA</sequence>
<dbReference type="InterPro" id="IPR011644">
    <property type="entry name" value="Heme_NO-bd"/>
</dbReference>
<dbReference type="GO" id="GO:0020037">
    <property type="term" value="F:heme binding"/>
    <property type="evidence" value="ECO:0007669"/>
    <property type="project" value="InterPro"/>
</dbReference>
<comment type="caution">
    <text evidence="2">The sequence shown here is derived from an EMBL/GenBank/DDBJ whole genome shotgun (WGS) entry which is preliminary data.</text>
</comment>
<evidence type="ECO:0000313" key="3">
    <source>
        <dbReference type="Proteomes" id="UP001315686"/>
    </source>
</evidence>
<reference evidence="2 3" key="1">
    <citation type="journal article" date="2021" name="Arch. Microbiol.">
        <title>Harenicola maris gen. nov., sp. nov. isolated from the Sea of Japan shallow sediments.</title>
        <authorList>
            <person name="Romanenko L.A."/>
            <person name="Kurilenko V.V."/>
            <person name="Chernysheva N.Y."/>
            <person name="Tekutyeva L.A."/>
            <person name="Velansky P.V."/>
            <person name="Svetashev V.I."/>
            <person name="Isaeva M.P."/>
        </authorList>
    </citation>
    <scope>NUCLEOTIDE SEQUENCE [LARGE SCALE GENOMIC DNA]</scope>
    <source>
        <strain evidence="2 3">KMM 3653</strain>
    </source>
</reference>
<dbReference type="AlphaFoldDB" id="A0AAP2CVM5"/>
<dbReference type="Pfam" id="PF07700">
    <property type="entry name" value="HNOB"/>
    <property type="match status" value="1"/>
</dbReference>
<name>A0AAP2CVM5_9RHOB</name>
<evidence type="ECO:0000259" key="1">
    <source>
        <dbReference type="Pfam" id="PF07700"/>
    </source>
</evidence>
<dbReference type="Proteomes" id="UP001315686">
    <property type="component" value="Unassembled WGS sequence"/>
</dbReference>
<dbReference type="SUPFAM" id="SSF111126">
    <property type="entry name" value="Ligand-binding domain in the NO signalling and Golgi transport"/>
    <property type="match status" value="1"/>
</dbReference>
<evidence type="ECO:0000313" key="2">
    <source>
        <dbReference type="EMBL" id="MBT0958488.1"/>
    </source>
</evidence>
<dbReference type="EMBL" id="JADQAZ010000003">
    <property type="protein sequence ID" value="MBT0958488.1"/>
    <property type="molecule type" value="Genomic_DNA"/>
</dbReference>
<dbReference type="RefSeq" id="WP_327794721.1">
    <property type="nucleotide sequence ID" value="NZ_JADQAZ010000003.1"/>
</dbReference>
<gene>
    <name evidence="2" type="ORF">IV417_13945</name>
</gene>
<accession>A0AAP2CVM5</accession>
<dbReference type="InterPro" id="IPR038158">
    <property type="entry name" value="H-NOX_domain_sf"/>
</dbReference>
<dbReference type="Gene3D" id="3.90.1520.10">
    <property type="entry name" value="H-NOX domain"/>
    <property type="match status" value="1"/>
</dbReference>
<dbReference type="InterPro" id="IPR024096">
    <property type="entry name" value="NO_sig/Golgi_transp_ligand-bd"/>
</dbReference>
<proteinExistence type="predicted"/>
<keyword evidence="3" id="KW-1185">Reference proteome</keyword>
<feature type="domain" description="Heme NO-binding" evidence="1">
    <location>
        <begin position="2"/>
        <end position="161"/>
    </location>
</feature>
<organism evidence="2 3">
    <name type="scientific">Harenicola maris</name>
    <dbReference type="NCBI Taxonomy" id="2841044"/>
    <lineage>
        <taxon>Bacteria</taxon>
        <taxon>Pseudomonadati</taxon>
        <taxon>Pseudomonadota</taxon>
        <taxon>Alphaproteobacteria</taxon>
        <taxon>Rhodobacterales</taxon>
        <taxon>Paracoccaceae</taxon>
        <taxon>Harenicola</taxon>
    </lineage>
</organism>
<protein>
    <submittedName>
        <fullName evidence="2">Heme NO-binding domain-containing protein</fullName>
    </submittedName>
</protein>